<dbReference type="EMBL" id="MLAK01001021">
    <property type="protein sequence ID" value="OHS99159.1"/>
    <property type="molecule type" value="Genomic_DNA"/>
</dbReference>
<evidence type="ECO:0000256" key="1">
    <source>
        <dbReference type="ARBA" id="ARBA00022574"/>
    </source>
</evidence>
<accession>A0A1J4JL70</accession>
<dbReference type="SUPFAM" id="SSF50978">
    <property type="entry name" value="WD40 repeat-like"/>
    <property type="match status" value="1"/>
</dbReference>
<dbReference type="PANTHER" id="PTHR22847">
    <property type="entry name" value="WD40 REPEAT PROTEIN"/>
    <property type="match status" value="1"/>
</dbReference>
<dbReference type="OrthoDB" id="674604at2759"/>
<dbReference type="Proteomes" id="UP000179807">
    <property type="component" value="Unassembled WGS sequence"/>
</dbReference>
<organism evidence="3 4">
    <name type="scientific">Tritrichomonas foetus</name>
    <dbReference type="NCBI Taxonomy" id="1144522"/>
    <lineage>
        <taxon>Eukaryota</taxon>
        <taxon>Metamonada</taxon>
        <taxon>Parabasalia</taxon>
        <taxon>Tritrichomonadida</taxon>
        <taxon>Tritrichomonadidae</taxon>
        <taxon>Tritrichomonas</taxon>
    </lineage>
</organism>
<name>A0A1J4JL70_9EUKA</name>
<evidence type="ECO:0000313" key="4">
    <source>
        <dbReference type="Proteomes" id="UP000179807"/>
    </source>
</evidence>
<dbReference type="Gene3D" id="2.130.10.10">
    <property type="entry name" value="YVTN repeat-like/Quinoprotein amine dehydrogenase"/>
    <property type="match status" value="2"/>
</dbReference>
<dbReference type="InterPro" id="IPR036322">
    <property type="entry name" value="WD40_repeat_dom_sf"/>
</dbReference>
<evidence type="ECO:0000313" key="3">
    <source>
        <dbReference type="EMBL" id="OHS99159.1"/>
    </source>
</evidence>
<keyword evidence="2" id="KW-0677">Repeat</keyword>
<comment type="caution">
    <text evidence="3">The sequence shown here is derived from an EMBL/GenBank/DDBJ whole genome shotgun (WGS) entry which is preliminary data.</text>
</comment>
<keyword evidence="4" id="KW-1185">Reference proteome</keyword>
<reference evidence="3" key="1">
    <citation type="submission" date="2016-10" db="EMBL/GenBank/DDBJ databases">
        <authorList>
            <person name="Benchimol M."/>
            <person name="Almeida L.G."/>
            <person name="Vasconcelos A.T."/>
            <person name="Perreira-Neves A."/>
            <person name="Rosa I.A."/>
            <person name="Tasca T."/>
            <person name="Bogo M.R."/>
            <person name="de Souza W."/>
        </authorList>
    </citation>
    <scope>NUCLEOTIDE SEQUENCE [LARGE SCALE GENOMIC DNA]</scope>
    <source>
        <strain evidence="3">K</strain>
    </source>
</reference>
<dbReference type="GeneID" id="94844385"/>
<proteinExistence type="predicted"/>
<dbReference type="InterPro" id="IPR015943">
    <property type="entry name" value="WD40/YVTN_repeat-like_dom_sf"/>
</dbReference>
<dbReference type="VEuPathDB" id="TrichDB:TRFO_34478"/>
<dbReference type="RefSeq" id="XP_068352296.1">
    <property type="nucleotide sequence ID" value="XM_068509681.1"/>
</dbReference>
<dbReference type="PANTHER" id="PTHR22847:SF637">
    <property type="entry name" value="WD REPEAT DOMAIN 5B"/>
    <property type="match status" value="1"/>
</dbReference>
<dbReference type="AlphaFoldDB" id="A0A1J4JL70"/>
<sequence>MNFDVSVHAQITPFDAFQMKPFSCILIHNGKSSKSTSNSESNNYDLICSSNDGRVFIFDGKNYTTKRSIMLHASWISTMCISEKYFASASFDTTVAVTTVNELFDLENIPNFVRFNEHTDYVLAVAIANEDTLITSSSEPRILISTISGTTIQSYRSINLVNSAHCLALFNIANSNFASGNFNNQSDKNLQNIQTENKSKTQNKYLLTEKTNVQSNILFGTNNGKLIHYELESGEQKEIYLYDSAAKVISFNCPQAAIGFLDGSVFIVDVSNNFSIIETHKYDSKIVSIFPRAQKFVVFTSEGNIYDMNENGFGQIEIRKHILYGISSNCSKFFHIAANDNALFCINMENEIVRKINGGKSYVKAVRIPQSTSFLCKTAQKEVSLWNLETFEQEKNFGVTKLSTILNQLSKKPTLYFPLSFDVSSGSVRLVIPPILPKLCLDSMSTQRKEITKLIKRIIEKKILITAFDNKGKAIWTNFANESVPYWFRYLLDPKFNNAQQV</sequence>
<evidence type="ECO:0000256" key="2">
    <source>
        <dbReference type="ARBA" id="ARBA00022737"/>
    </source>
</evidence>
<gene>
    <name evidence="3" type="ORF">TRFO_34478</name>
</gene>
<protein>
    <submittedName>
        <fullName evidence="3">Uncharacterized protein</fullName>
    </submittedName>
</protein>
<keyword evidence="1" id="KW-0853">WD repeat</keyword>